<comment type="caution">
    <text evidence="4">Lacks conserved residue(s) required for the propagation of feature annotation.</text>
</comment>
<comment type="catalytic activity">
    <reaction evidence="4">
        <text>S-adenosyl 3-(methylsulfanyl)propylamine + putrescine = S-methyl-5'-thioadenosine + spermidine + H(+)</text>
        <dbReference type="Rhea" id="RHEA:12721"/>
        <dbReference type="ChEBI" id="CHEBI:15378"/>
        <dbReference type="ChEBI" id="CHEBI:17509"/>
        <dbReference type="ChEBI" id="CHEBI:57443"/>
        <dbReference type="ChEBI" id="CHEBI:57834"/>
        <dbReference type="ChEBI" id="CHEBI:326268"/>
        <dbReference type="EC" id="2.5.1.16"/>
    </reaction>
</comment>
<dbReference type="InterPro" id="IPR030374">
    <property type="entry name" value="PABS"/>
</dbReference>
<feature type="transmembrane region" description="Helical" evidence="4">
    <location>
        <begin position="152"/>
        <end position="169"/>
    </location>
</feature>
<dbReference type="PANTHER" id="PTHR43317">
    <property type="entry name" value="THERMOSPERMINE SYNTHASE ACAULIS5"/>
    <property type="match status" value="1"/>
</dbReference>
<dbReference type="EC" id="2.5.1.16" evidence="4"/>
<keyword evidence="2 4" id="KW-0808">Transferase</keyword>
<proteinExistence type="inferred from homology"/>
<keyword evidence="4" id="KW-1133">Transmembrane helix</keyword>
<dbReference type="PROSITE" id="PS51006">
    <property type="entry name" value="PABS_2"/>
    <property type="match status" value="1"/>
</dbReference>
<dbReference type="EMBL" id="JBHLVO010000011">
    <property type="protein sequence ID" value="MFC0272537.1"/>
    <property type="molecule type" value="Genomic_DNA"/>
</dbReference>
<gene>
    <name evidence="4" type="primary">speE</name>
    <name evidence="7" type="ORF">ACFFIX_13945</name>
</gene>
<organism evidence="7 8">
    <name type="scientific">Metabacillus herbersteinensis</name>
    <dbReference type="NCBI Taxonomy" id="283816"/>
    <lineage>
        <taxon>Bacteria</taxon>
        <taxon>Bacillati</taxon>
        <taxon>Bacillota</taxon>
        <taxon>Bacilli</taxon>
        <taxon>Bacillales</taxon>
        <taxon>Bacillaceae</taxon>
        <taxon>Metabacillus</taxon>
    </lineage>
</organism>
<feature type="transmembrane region" description="Helical" evidence="4">
    <location>
        <begin position="175"/>
        <end position="197"/>
    </location>
</feature>
<keyword evidence="3 4" id="KW-0620">Polyamine biosynthesis</keyword>
<accession>A0ABV6GFT0</accession>
<feature type="transmembrane region" description="Helical" evidence="4">
    <location>
        <begin position="48"/>
        <end position="68"/>
    </location>
</feature>
<reference evidence="7 8" key="1">
    <citation type="submission" date="2024-09" db="EMBL/GenBank/DDBJ databases">
        <authorList>
            <person name="Sun Q."/>
            <person name="Mori K."/>
        </authorList>
    </citation>
    <scope>NUCLEOTIDE SEQUENCE [LARGE SCALE GENOMIC DNA]</scope>
    <source>
        <strain evidence="7 8">CCM 7228</strain>
    </source>
</reference>
<comment type="caution">
    <text evidence="7">The sequence shown here is derived from an EMBL/GenBank/DDBJ whole genome shotgun (WGS) entry which is preliminary data.</text>
</comment>
<dbReference type="Proteomes" id="UP001589854">
    <property type="component" value="Unassembled WGS sequence"/>
</dbReference>
<comment type="pathway">
    <text evidence="4">Amine and polyamine biosynthesis; spermidine biosynthesis; spermidine from putrescine: step 1/1.</text>
</comment>
<feature type="binding site" evidence="4">
    <location>
        <begin position="357"/>
        <end position="358"/>
    </location>
    <ligand>
        <name>S-methyl-5'-thioadenosine</name>
        <dbReference type="ChEBI" id="CHEBI:17509"/>
    </ligand>
</feature>
<dbReference type="PANTHER" id="PTHR43317:SF1">
    <property type="entry name" value="THERMOSPERMINE SYNTHASE ACAULIS5"/>
    <property type="match status" value="1"/>
</dbReference>
<comment type="subcellular location">
    <subcellularLocation>
        <location evidence="4">Cell membrane</location>
        <topology evidence="4">Multi-pass membrane protein</topology>
    </subcellularLocation>
</comment>
<keyword evidence="4" id="KW-0472">Membrane</keyword>
<evidence type="ECO:0000256" key="4">
    <source>
        <dbReference type="HAMAP-Rule" id="MF_00198"/>
    </source>
</evidence>
<keyword evidence="4" id="KW-1003">Cell membrane</keyword>
<dbReference type="PROSITE" id="PS01330">
    <property type="entry name" value="PABS_1"/>
    <property type="match status" value="1"/>
</dbReference>
<name>A0ABV6GFT0_9BACI</name>
<evidence type="ECO:0000256" key="1">
    <source>
        <dbReference type="ARBA" id="ARBA00007867"/>
    </source>
</evidence>
<evidence type="ECO:0000313" key="7">
    <source>
        <dbReference type="EMBL" id="MFC0272537.1"/>
    </source>
</evidence>
<dbReference type="CDD" id="cd02440">
    <property type="entry name" value="AdoMet_MTases"/>
    <property type="match status" value="1"/>
</dbReference>
<dbReference type="InterPro" id="IPR030373">
    <property type="entry name" value="PABS_CS"/>
</dbReference>
<sequence length="515" mass="58234">MEQVNIQPETIARQKSRIFTSSGIVSVCGIVYQVLYGAAGSYLFGNSTLFYCLTIGFFLSGMGIGAYISEWFKKELLSTFIYTEYLIALIGGCSITGVFFMQAYFGDDLAKLFLYVVIIVTGMLTGLELPLLIRKSEEIDANLQQSTAKVLFFDYAGSLIGTVAFAFLLRPWLGLIQTAFFISIINILVAIWLSFVFKKEVNQRFHRTIGFSVLVLLVFGLLFGEKYATGLEQKLYQDPIIFQEDTEYQRIVMTKRPGDLRLYLDGQLQFAESDEYRYHEGLVHIPMSLASKRDSVLVLGGGDGLAVRELLKYNDVKEITVVDLDPAMIDLAKNNALLRQLNEDAFSNPLVKIKNEDAFSFLKNTTETYDVMIIDLPDPNNEALNKLYTWEFYSLVRNALTPEGITSIQSTSPVFAREAFWTINETVNHVGLQTASYHIDIPSFGNWGFTLASRAPIETSKIDITVETSYLTNSLVPALFQFGKDEDDSFTENLKPNSLNRPILLDYYEKAWKYY</sequence>
<dbReference type="Pfam" id="PF01564">
    <property type="entry name" value="Spermine_synth"/>
    <property type="match status" value="1"/>
</dbReference>
<dbReference type="RefSeq" id="WP_378934961.1">
    <property type="nucleotide sequence ID" value="NZ_JBHLVO010000011.1"/>
</dbReference>
<feature type="transmembrane region" description="Helical" evidence="4">
    <location>
        <begin position="209"/>
        <end position="228"/>
    </location>
</feature>
<comment type="similarity">
    <text evidence="1 4">Belongs to the spermidine/spermine synthase family.</text>
</comment>
<feature type="binding site" evidence="4">
    <location>
        <position position="249"/>
    </location>
    <ligand>
        <name>S-methyl-5'-thioadenosine</name>
        <dbReference type="ChEBI" id="CHEBI:17509"/>
    </ligand>
</feature>
<evidence type="ECO:0000256" key="5">
    <source>
        <dbReference type="PROSITE-ProRule" id="PRU00354"/>
    </source>
</evidence>
<feature type="domain" description="PABS" evidence="6">
    <location>
        <begin position="220"/>
        <end position="454"/>
    </location>
</feature>
<feature type="binding site" evidence="4">
    <location>
        <position position="279"/>
    </location>
    <ligand>
        <name>spermidine</name>
        <dbReference type="ChEBI" id="CHEBI:57834"/>
    </ligand>
</feature>
<feature type="binding site" evidence="4">
    <location>
        <position position="303"/>
    </location>
    <ligand>
        <name>spermidine</name>
        <dbReference type="ChEBI" id="CHEBI:57834"/>
    </ligand>
</feature>
<dbReference type="InterPro" id="IPR029063">
    <property type="entry name" value="SAM-dependent_MTases_sf"/>
</dbReference>
<evidence type="ECO:0000313" key="8">
    <source>
        <dbReference type="Proteomes" id="UP001589854"/>
    </source>
</evidence>
<evidence type="ECO:0000256" key="2">
    <source>
        <dbReference type="ARBA" id="ARBA00022679"/>
    </source>
</evidence>
<dbReference type="SUPFAM" id="SSF53335">
    <property type="entry name" value="S-adenosyl-L-methionine-dependent methyltransferases"/>
    <property type="match status" value="1"/>
</dbReference>
<keyword evidence="4" id="KW-0745">Spermidine biosynthesis</keyword>
<feature type="active site" description="Proton acceptor" evidence="4 5">
    <location>
        <position position="375"/>
    </location>
</feature>
<protein>
    <recommendedName>
        <fullName evidence="4">Polyamine aminopropyltransferase</fullName>
    </recommendedName>
    <alternativeName>
        <fullName evidence="4">Putrescine aminopropyltransferase</fullName>
        <shortName evidence="4">PAPT</shortName>
    </alternativeName>
    <alternativeName>
        <fullName evidence="4">Spermidine synthase</fullName>
        <shortName evidence="4">SPDS</shortName>
        <shortName evidence="4">SPDSY</shortName>
        <ecNumber evidence="4">2.5.1.16</ecNumber>
    </alternativeName>
</protein>
<dbReference type="HAMAP" id="MF_00198">
    <property type="entry name" value="Spermidine_synth"/>
    <property type="match status" value="1"/>
</dbReference>
<dbReference type="Gene3D" id="3.40.50.150">
    <property type="entry name" value="Vaccinia Virus protein VP39"/>
    <property type="match status" value="1"/>
</dbReference>
<comment type="subunit">
    <text evidence="4">Homodimer or homotetramer.</text>
</comment>
<dbReference type="GO" id="GO:0004766">
    <property type="term" value="F:spermidine synthase activity"/>
    <property type="evidence" value="ECO:0007669"/>
    <property type="project" value="UniProtKB-EC"/>
</dbReference>
<evidence type="ECO:0000259" key="6">
    <source>
        <dbReference type="PROSITE" id="PS51006"/>
    </source>
</evidence>
<feature type="transmembrane region" description="Helical" evidence="4">
    <location>
        <begin position="112"/>
        <end position="132"/>
    </location>
</feature>
<keyword evidence="8" id="KW-1185">Reference proteome</keyword>
<comment type="function">
    <text evidence="4">Catalyzes the irreversible transfer of a propylamine group from the amino donor S-adenosylmethioninamine (decarboxy-AdoMet) to putrescine (1,4-diaminobutane) to yield spermidine.</text>
</comment>
<keyword evidence="4" id="KW-0812">Transmembrane</keyword>
<feature type="transmembrane region" description="Helical" evidence="4">
    <location>
        <begin position="80"/>
        <end position="100"/>
    </location>
</feature>
<dbReference type="InterPro" id="IPR001045">
    <property type="entry name" value="Spermi_synthase"/>
</dbReference>
<feature type="transmembrane region" description="Helical" evidence="4">
    <location>
        <begin position="18"/>
        <end position="36"/>
    </location>
</feature>
<feature type="binding site" evidence="4">
    <location>
        <position position="323"/>
    </location>
    <ligand>
        <name>S-methyl-5'-thioadenosine</name>
        <dbReference type="ChEBI" id="CHEBI:17509"/>
    </ligand>
</feature>
<dbReference type="NCBIfam" id="NF002956">
    <property type="entry name" value="PRK03612.1"/>
    <property type="match status" value="1"/>
</dbReference>
<evidence type="ECO:0000256" key="3">
    <source>
        <dbReference type="ARBA" id="ARBA00023115"/>
    </source>
</evidence>